<accession>A0A6I9VYH5</accession>
<dbReference type="GeneID" id="105424766"/>
<evidence type="ECO:0000313" key="3">
    <source>
        <dbReference type="Proteomes" id="UP000504615"/>
    </source>
</evidence>
<evidence type="ECO:0000256" key="1">
    <source>
        <dbReference type="SAM" id="MobiDB-lite"/>
    </source>
</evidence>
<evidence type="ECO:0000313" key="4">
    <source>
        <dbReference type="RefSeq" id="XP_011633466.2"/>
    </source>
</evidence>
<organism evidence="3 4">
    <name type="scientific">Pogonomyrmex barbatus</name>
    <name type="common">red harvester ant</name>
    <dbReference type="NCBI Taxonomy" id="144034"/>
    <lineage>
        <taxon>Eukaryota</taxon>
        <taxon>Metazoa</taxon>
        <taxon>Ecdysozoa</taxon>
        <taxon>Arthropoda</taxon>
        <taxon>Hexapoda</taxon>
        <taxon>Insecta</taxon>
        <taxon>Pterygota</taxon>
        <taxon>Neoptera</taxon>
        <taxon>Endopterygota</taxon>
        <taxon>Hymenoptera</taxon>
        <taxon>Apocrita</taxon>
        <taxon>Aculeata</taxon>
        <taxon>Formicoidea</taxon>
        <taxon>Formicidae</taxon>
        <taxon>Myrmicinae</taxon>
        <taxon>Pogonomyrmex</taxon>
    </lineage>
</organism>
<dbReference type="OrthoDB" id="6363113at2759"/>
<keyword evidence="2" id="KW-1133">Transmembrane helix</keyword>
<protein>
    <submittedName>
        <fullName evidence="4">LOW QUALITY PROTEIN: uncharacterized protein LOC105424766</fullName>
    </submittedName>
</protein>
<feature type="region of interest" description="Disordered" evidence="1">
    <location>
        <begin position="222"/>
        <end position="261"/>
    </location>
</feature>
<dbReference type="Proteomes" id="UP000504615">
    <property type="component" value="Unplaced"/>
</dbReference>
<keyword evidence="2" id="KW-0472">Membrane</keyword>
<feature type="compositionally biased region" description="Low complexity" evidence="1">
    <location>
        <begin position="243"/>
        <end position="259"/>
    </location>
</feature>
<feature type="transmembrane region" description="Helical" evidence="2">
    <location>
        <begin position="91"/>
        <end position="120"/>
    </location>
</feature>
<sequence length="392" mass="40624">MYRLVANPEGTGDDDDDDGCHAARAHSPTDEANVVGNESDDSASSCQLGHTTAKTGSMAAEEGMLGGGLGAKLKCPTPISRLRVEKIEGGLMVAGVVIAANCQIALPAFGTLFMLVGAVLTAASYRGPGEDEDKNSYAARIAFTGNSRILGPICIVVGALMLALGVLLCMLTRRARRRERRVGFHCPLHGDFYPLSPVQGIKMLGVSGKDVSGWPKIPYLKGRTSSKRGSGAGGPHVGPPQCPHSVLSSTRSSVSSSPLSPCPTPMPFLVTSGSVSSSMVQSVGANLSPDQTFGSIRSLSVTREVASFPLSRTPTPPPQHRPSAVLTANPEELVGVGSPLREASPRPEVRVVAPSHRPPPTSALATTTNGGHVVSTANRKSVSILLPEQSSG</sequence>
<feature type="region of interest" description="Disordered" evidence="1">
    <location>
        <begin position="337"/>
        <end position="370"/>
    </location>
</feature>
<keyword evidence="3" id="KW-1185">Reference proteome</keyword>
<keyword evidence="2" id="KW-0812">Transmembrane</keyword>
<evidence type="ECO:0000256" key="2">
    <source>
        <dbReference type="SAM" id="Phobius"/>
    </source>
</evidence>
<feature type="transmembrane region" description="Helical" evidence="2">
    <location>
        <begin position="149"/>
        <end position="171"/>
    </location>
</feature>
<dbReference type="AlphaFoldDB" id="A0A6I9VYH5"/>
<feature type="region of interest" description="Disordered" evidence="1">
    <location>
        <begin position="1"/>
        <end position="50"/>
    </location>
</feature>
<reference evidence="4" key="1">
    <citation type="submission" date="2025-08" db="UniProtKB">
        <authorList>
            <consortium name="RefSeq"/>
        </authorList>
    </citation>
    <scope>IDENTIFICATION</scope>
</reference>
<gene>
    <name evidence="4" type="primary">LOC105424766</name>
</gene>
<proteinExistence type="predicted"/>
<name>A0A6I9VYH5_9HYME</name>
<dbReference type="RefSeq" id="XP_011633466.2">
    <property type="nucleotide sequence ID" value="XM_011635164.2"/>
</dbReference>
<dbReference type="KEGG" id="pbar:105424766"/>